<feature type="signal peptide" evidence="2">
    <location>
        <begin position="1"/>
        <end position="21"/>
    </location>
</feature>
<evidence type="ECO:0008006" key="6">
    <source>
        <dbReference type="Google" id="ProtNLM"/>
    </source>
</evidence>
<proteinExistence type="predicted"/>
<dbReference type="GO" id="GO:0051536">
    <property type="term" value="F:iron-sulfur cluster binding"/>
    <property type="evidence" value="ECO:0007669"/>
    <property type="project" value="UniProtKB-KW"/>
</dbReference>
<dbReference type="OrthoDB" id="5397024at2"/>
<feature type="chain" id="PRO_5038242606" description="Secreted protein" evidence="2">
    <location>
        <begin position="22"/>
        <end position="139"/>
    </location>
</feature>
<keyword evidence="2" id="KW-0732">Signal</keyword>
<name>A0A562V0F6_9BACT</name>
<organism evidence="3 5">
    <name type="scientific">Geobacter argillaceus</name>
    <dbReference type="NCBI Taxonomy" id="345631"/>
    <lineage>
        <taxon>Bacteria</taxon>
        <taxon>Pseudomonadati</taxon>
        <taxon>Thermodesulfobacteriota</taxon>
        <taxon>Desulfuromonadia</taxon>
        <taxon>Geobacterales</taxon>
        <taxon>Geobacteraceae</taxon>
        <taxon>Geobacter</taxon>
    </lineage>
</organism>
<evidence type="ECO:0000313" key="5">
    <source>
        <dbReference type="Proteomes" id="UP000319449"/>
    </source>
</evidence>
<dbReference type="PROSITE" id="PS51318">
    <property type="entry name" value="TAT"/>
    <property type="match status" value="1"/>
</dbReference>
<dbReference type="EMBL" id="VLLN01000050">
    <property type="protein sequence ID" value="TWJ11410.1"/>
    <property type="molecule type" value="Genomic_DNA"/>
</dbReference>
<evidence type="ECO:0000256" key="2">
    <source>
        <dbReference type="SAM" id="SignalP"/>
    </source>
</evidence>
<evidence type="ECO:0000313" key="3">
    <source>
        <dbReference type="EMBL" id="TWJ11338.1"/>
    </source>
</evidence>
<protein>
    <recommendedName>
        <fullName evidence="6">Secreted protein</fullName>
    </recommendedName>
</protein>
<sequence length="139" mass="14911">MMESARRGFFKQIFTAGAALAATGMAAATPRKAEAAVPGQIKGICLYVPTLGKASDFVEMMNTNAPGSWTAKPLTGSLTEHYFTTRNLYEEARGSANTLVGVVDPATFAVVHEAIVDSGGTFHYITFEDRNRVTFSVQL</sequence>
<gene>
    <name evidence="4" type="ORF">JN12_04002</name>
    <name evidence="3" type="ORF">JN12_04019</name>
</gene>
<evidence type="ECO:0000256" key="1">
    <source>
        <dbReference type="ARBA" id="ARBA00023014"/>
    </source>
</evidence>
<keyword evidence="1" id="KW-0411">Iron-sulfur</keyword>
<keyword evidence="5" id="KW-1185">Reference proteome</keyword>
<evidence type="ECO:0000313" key="4">
    <source>
        <dbReference type="EMBL" id="TWJ11410.1"/>
    </source>
</evidence>
<dbReference type="RefSeq" id="WP_145026208.1">
    <property type="nucleotide sequence ID" value="NZ_VLLN01000050.1"/>
</dbReference>
<dbReference type="AlphaFoldDB" id="A0A562V0F6"/>
<keyword evidence="1" id="KW-0408">Iron</keyword>
<keyword evidence="1" id="KW-0479">Metal-binding</keyword>
<dbReference type="EMBL" id="VLLN01000052">
    <property type="protein sequence ID" value="TWJ11338.1"/>
    <property type="molecule type" value="Genomic_DNA"/>
</dbReference>
<reference evidence="3 5" key="1">
    <citation type="submission" date="2019-07" db="EMBL/GenBank/DDBJ databases">
        <title>Genomic Encyclopedia of Archaeal and Bacterial Type Strains, Phase II (KMG-II): from individual species to whole genera.</title>
        <authorList>
            <person name="Goeker M."/>
        </authorList>
    </citation>
    <scope>NUCLEOTIDE SEQUENCE [LARGE SCALE GENOMIC DNA]</scope>
    <source>
        <strain evidence="3 5">ATCC BAA-1139</strain>
    </source>
</reference>
<dbReference type="Proteomes" id="UP000319449">
    <property type="component" value="Unassembled WGS sequence"/>
</dbReference>
<dbReference type="InterPro" id="IPR006311">
    <property type="entry name" value="TAT_signal"/>
</dbReference>
<accession>A0A562V0F6</accession>
<comment type="caution">
    <text evidence="3">The sequence shown here is derived from an EMBL/GenBank/DDBJ whole genome shotgun (WGS) entry which is preliminary data.</text>
</comment>